<dbReference type="Proteomes" id="UP000294933">
    <property type="component" value="Unassembled WGS sequence"/>
</dbReference>
<dbReference type="OrthoDB" id="2999363at2759"/>
<feature type="compositionally biased region" description="Basic and acidic residues" evidence="1">
    <location>
        <begin position="330"/>
        <end position="342"/>
    </location>
</feature>
<evidence type="ECO:0000313" key="3">
    <source>
        <dbReference type="Proteomes" id="UP000294933"/>
    </source>
</evidence>
<name>A0A4Y7PWT7_9AGAM</name>
<dbReference type="EMBL" id="ML170192">
    <property type="protein sequence ID" value="TDL19874.1"/>
    <property type="molecule type" value="Genomic_DNA"/>
</dbReference>
<organism evidence="2 3">
    <name type="scientific">Rickenella mellea</name>
    <dbReference type="NCBI Taxonomy" id="50990"/>
    <lineage>
        <taxon>Eukaryota</taxon>
        <taxon>Fungi</taxon>
        <taxon>Dikarya</taxon>
        <taxon>Basidiomycota</taxon>
        <taxon>Agaricomycotina</taxon>
        <taxon>Agaricomycetes</taxon>
        <taxon>Hymenochaetales</taxon>
        <taxon>Rickenellaceae</taxon>
        <taxon>Rickenella</taxon>
    </lineage>
</organism>
<feature type="compositionally biased region" description="Basic and acidic residues" evidence="1">
    <location>
        <begin position="526"/>
        <end position="549"/>
    </location>
</feature>
<accession>A0A4Y7PWT7</accession>
<sequence length="1578" mass="177263">MRDIVMCILLHRTPSTNLSLVTTTLSPSTRQHQRILNAHREICFAPCASQWSQPEQESRLLGSRGCERVRRDSWIIQHTQSVASVFGSLRVKNRRTFAVENAQKLAQITRFCKAIGLHATTTALQTVNELSEGFLHDHQPSDFPHSTSSQHQHPFHKFIRVAILSPTHLESVADERVSDSLRFPIHVRGFGDDTSHLPGSVTFDHPTNLATDSSSRGFQAMNAFPVDGTRSRSNSREYHHLPSHLLSVLMTGVPTQQIRGNSIVKMRAQGPSTLSRVSPSLSAIPNVLSTLHHCPFKQHALSFKLDHSFYEYVSQHNSDRNHSFTTTTNAHEDTNMDLDDKPNAQAGQSRVTKKWKNVIESSDEEDNQESLHEAAEQNPRISTNACKNKVRTSNAPKPKAPKPQQRSLNDFFGKTFLSRSCPFDDVSSFKNSNTHNDNIIEKIAGPSKPKKLTNVTNPTEITTKLASNTSEDEPTTPETNCAIELSDDDSEDNIPPPKETKAAKANNSTTNDVGKGKRKGPAPYTAEERDEARKEKNAMRRERRAGKPIEGRTLTDEENTVLATVHAEIFNIKATNHLELRTLATHSPYPQIILRAREHDSLETIHPTNPLWARLARVEPLLRDFTTHPLSFDIKKLVATGMLSPKQVNENNCQALYYVRIMTFDNVYAFRTAVIQYLIDFPADLPHAIFLLALAGTSPDEMEDAVAQAYGERHKGATDTLFDHLSSLAELDLGLPANKPVHLPYIGYSIAGTHTSRAEDDALNPEHSRVLNFTKATGYEFTVYRIPLLDYVVSGPLEVRTNPTISETESATIVCLLDAALNSARAPWNPVFIPPAHHREVVKRALEMAPKFNLGDTIDNELTGTIRNRYKDEAQVQSLEHAMRNAADSIRKVDGEVPLATIQKDVTREDFDGTVDGMFGATIGHGLRMRRHIRSLTQPTTPRHGSLSSDEVAQYFGPHIDLWRVTRIHKHLNWDVLFLSRILREIKPLVLVSASGIVTHLVREFRLLTIWDDVKDPTEFLAGKSPSNLNRLLPCPPSDKKPAEFSGEDFLAELLKFPIVRYGPGPTDYAINVAIRDDGSIKYEPREYADRCGLQHLSQALADVMTAVAVDMHQKTPMDRTSKDTFVAGLKAIRKQAEDIIKNSDVMDTFLAQSSSLRKREWVHTHLRHVKGSGAGISVTRGPVNRENCVLAANGPDARQAQFEKIVDLERERVDLGNTPNMNYLIPFPWKYDSVEFREWFMGLSDGTDIIASANALGRTPESQESIRRARLRLMEKHAAYRAAKQVVNPTNNLRACTEEERARIPELLAEAISDLSQLAKIKECTVDLSISVCWRWATCDRCHHIVVAKGNAMKHFCADGMDYAITVENFSSTRRLLYPHNIINEPVLRAFLPTLLPGNLDLVSLNVRDTLLHHPSAPTLSYGSVDSSLTCYVHRSHAGDQSFRLTVAFDAAVPFLTHFPSHQLPTYPNAIHLPWQTPSFNPVRCVLFEEGSSADKRRTMYNVCCNHGFSSIMGSQPSKPTKLTFLHNCAKKDTRNCKTQIGKQVHQFINLPPEWMRRVWFYSRVESDEKNFRLSWN</sequence>
<dbReference type="VEuPathDB" id="FungiDB:BD410DRAFT_805342"/>
<proteinExistence type="predicted"/>
<evidence type="ECO:0000256" key="1">
    <source>
        <dbReference type="SAM" id="MobiDB-lite"/>
    </source>
</evidence>
<feature type="compositionally biased region" description="Polar residues" evidence="1">
    <location>
        <begin position="379"/>
        <end position="394"/>
    </location>
</feature>
<reference evidence="2 3" key="1">
    <citation type="submission" date="2018-06" db="EMBL/GenBank/DDBJ databases">
        <title>A transcriptomic atlas of mushroom development highlights an independent origin of complex multicellularity.</title>
        <authorList>
            <consortium name="DOE Joint Genome Institute"/>
            <person name="Krizsan K."/>
            <person name="Almasi E."/>
            <person name="Merenyi Z."/>
            <person name="Sahu N."/>
            <person name="Viragh M."/>
            <person name="Koszo T."/>
            <person name="Mondo S."/>
            <person name="Kiss B."/>
            <person name="Balint B."/>
            <person name="Kues U."/>
            <person name="Barry K."/>
            <person name="Hegedus J.C."/>
            <person name="Henrissat B."/>
            <person name="Johnson J."/>
            <person name="Lipzen A."/>
            <person name="Ohm R."/>
            <person name="Nagy I."/>
            <person name="Pangilinan J."/>
            <person name="Yan J."/>
            <person name="Xiong Y."/>
            <person name="Grigoriev I.V."/>
            <person name="Hibbett D.S."/>
            <person name="Nagy L.G."/>
        </authorList>
    </citation>
    <scope>NUCLEOTIDE SEQUENCE [LARGE SCALE GENOMIC DNA]</scope>
    <source>
        <strain evidence="2 3">SZMC22713</strain>
    </source>
</reference>
<evidence type="ECO:0000313" key="2">
    <source>
        <dbReference type="EMBL" id="TDL19874.1"/>
    </source>
</evidence>
<keyword evidence="3" id="KW-1185">Reference proteome</keyword>
<feature type="region of interest" description="Disordered" evidence="1">
    <location>
        <begin position="461"/>
        <end position="549"/>
    </location>
</feature>
<protein>
    <submittedName>
        <fullName evidence="2">Uncharacterized protein</fullName>
    </submittedName>
</protein>
<feature type="region of interest" description="Disordered" evidence="1">
    <location>
        <begin position="317"/>
        <end position="407"/>
    </location>
</feature>
<dbReference type="STRING" id="50990.A0A4Y7PWT7"/>
<gene>
    <name evidence="2" type="ORF">BD410DRAFT_805342</name>
</gene>